<feature type="domain" description="Flavoprotein" evidence="1">
    <location>
        <begin position="23"/>
        <end position="128"/>
    </location>
</feature>
<dbReference type="Proteomes" id="UP000000272">
    <property type="component" value="Chromosome"/>
</dbReference>
<gene>
    <name evidence="2" type="ordered locus">Toce_0557</name>
</gene>
<accession>D9S1Q3</accession>
<dbReference type="Gene3D" id="3.40.50.1950">
    <property type="entry name" value="Flavin prenyltransferase-like"/>
    <property type="match status" value="1"/>
</dbReference>
<proteinExistence type="predicted"/>
<dbReference type="Pfam" id="PF02441">
    <property type="entry name" value="Flavoprotein"/>
    <property type="match status" value="1"/>
</dbReference>
<protein>
    <submittedName>
        <fullName evidence="2">Flavoprotein</fullName>
    </submittedName>
</protein>
<evidence type="ECO:0000259" key="1">
    <source>
        <dbReference type="Pfam" id="PF02441"/>
    </source>
</evidence>
<dbReference type="RefSeq" id="WP_013275379.1">
    <property type="nucleotide sequence ID" value="NC_014377.1"/>
</dbReference>
<evidence type="ECO:0000313" key="3">
    <source>
        <dbReference type="Proteomes" id="UP000000272"/>
    </source>
</evidence>
<reference evidence="2 3" key="1">
    <citation type="journal article" date="2010" name="Stand. Genomic Sci.">
        <title>Complete genome sequence of Thermosediminibacter oceani type strain (JW/IW-1228P).</title>
        <authorList>
            <person name="Pitluck S."/>
            <person name="Yasawong M."/>
            <person name="Munk C."/>
            <person name="Nolan M."/>
            <person name="Lapidus A."/>
            <person name="Lucas S."/>
            <person name="Glavina Del Rio T."/>
            <person name="Tice H."/>
            <person name="Cheng J.F."/>
            <person name="Bruce D."/>
            <person name="Detter C."/>
            <person name="Tapia R."/>
            <person name="Han C."/>
            <person name="Goodwin L."/>
            <person name="Liolios K."/>
            <person name="Ivanova N."/>
            <person name="Mavromatis K."/>
            <person name="Mikhailova N."/>
            <person name="Pati A."/>
            <person name="Chen A."/>
            <person name="Palaniappan K."/>
            <person name="Land M."/>
            <person name="Hauser L."/>
            <person name="Chang Y.J."/>
            <person name="Jeffries C.D."/>
            <person name="Rohde M."/>
            <person name="Spring S."/>
            <person name="Sikorski J."/>
            <person name="Goker M."/>
            <person name="Woyke T."/>
            <person name="Bristow J."/>
            <person name="Eisen J.A."/>
            <person name="Markowitz V."/>
            <person name="Hugenholtz P."/>
            <person name="Kyrpides N.C."/>
            <person name="Klenk H.P."/>
        </authorList>
    </citation>
    <scope>NUCLEOTIDE SEQUENCE [LARGE SCALE GENOMIC DNA]</scope>
    <source>
        <strain evidence="3">ATCC BAA-1034 / DSM 16646 / JW/IW-1228P</strain>
    </source>
</reference>
<evidence type="ECO:0000313" key="2">
    <source>
        <dbReference type="EMBL" id="ADL07330.1"/>
    </source>
</evidence>
<sequence length="260" mass="29150">MEDLKEKIREIVMEVVKKYYSEKVLVVVTGGIVNFDVSLRELAALKREREISYTLLFSRNAAKIHDVKAVTRQLEPERVVIDGEEIKCIRKFLKPFKAVVVAALSRNTASKIANLFSENLTAEVIIDALMLGIPVIAARDAADPCSEVWRDLGFIWMGTALRKAYEDVLKKVEEYGVVLCDSDELKQKLEAVLWQPKAKAPDGVRGVASSGAYIEKNIVTVQDLIPFRGKSDEICIPQNAILTPLAVDFIRENGVKVYRK</sequence>
<dbReference type="eggNOG" id="COG1036">
    <property type="taxonomic scope" value="Bacteria"/>
</dbReference>
<dbReference type="OrthoDB" id="3732621at2"/>
<keyword evidence="3" id="KW-1185">Reference proteome</keyword>
<dbReference type="EMBL" id="CP002131">
    <property type="protein sequence ID" value="ADL07330.1"/>
    <property type="molecule type" value="Genomic_DNA"/>
</dbReference>
<dbReference type="KEGG" id="toc:Toce_0557"/>
<dbReference type="SUPFAM" id="SSF52507">
    <property type="entry name" value="Homo-oligomeric flavin-containing Cys decarboxylases, HFCD"/>
    <property type="match status" value="1"/>
</dbReference>
<dbReference type="InterPro" id="IPR036551">
    <property type="entry name" value="Flavin_trans-like"/>
</dbReference>
<dbReference type="AlphaFoldDB" id="D9S1Q3"/>
<organism evidence="2 3">
    <name type="scientific">Thermosediminibacter oceani (strain ATCC BAA-1034 / DSM 16646 / JW/IW-1228P)</name>
    <dbReference type="NCBI Taxonomy" id="555079"/>
    <lineage>
        <taxon>Bacteria</taxon>
        <taxon>Bacillati</taxon>
        <taxon>Bacillota</taxon>
        <taxon>Clostridia</taxon>
        <taxon>Thermosediminibacterales</taxon>
        <taxon>Thermosediminibacteraceae</taxon>
        <taxon>Thermosediminibacter</taxon>
    </lineage>
</organism>
<dbReference type="HOGENOM" id="CLU_085963_0_0_9"/>
<dbReference type="GO" id="GO:0003824">
    <property type="term" value="F:catalytic activity"/>
    <property type="evidence" value="ECO:0007669"/>
    <property type="project" value="InterPro"/>
</dbReference>
<dbReference type="STRING" id="555079.Toce_0557"/>
<dbReference type="InterPro" id="IPR003382">
    <property type="entry name" value="Flavoprotein"/>
</dbReference>
<name>D9S1Q3_THEOJ</name>